<feature type="region of interest" description="Disordered" evidence="1">
    <location>
        <begin position="34"/>
        <end position="53"/>
    </location>
</feature>
<reference evidence="2" key="2">
    <citation type="submission" date="2020-09" db="EMBL/GenBank/DDBJ databases">
        <authorList>
            <person name="Sun Q."/>
            <person name="Zhou Y."/>
        </authorList>
    </citation>
    <scope>NUCLEOTIDE SEQUENCE</scope>
    <source>
        <strain evidence="2">CGMCC 4.7308</strain>
    </source>
</reference>
<evidence type="ECO:0000313" key="2">
    <source>
        <dbReference type="EMBL" id="GGM01672.1"/>
    </source>
</evidence>
<keyword evidence="3" id="KW-1185">Reference proteome</keyword>
<protein>
    <submittedName>
        <fullName evidence="2">Uncharacterized protein</fullName>
    </submittedName>
</protein>
<dbReference type="Proteomes" id="UP000655208">
    <property type="component" value="Unassembled WGS sequence"/>
</dbReference>
<accession>A0A917SWV4</accession>
<name>A0A917SWV4_9ACTN</name>
<organism evidence="2 3">
    <name type="scientific">Nakamurella endophytica</name>
    <dbReference type="NCBI Taxonomy" id="1748367"/>
    <lineage>
        <taxon>Bacteria</taxon>
        <taxon>Bacillati</taxon>
        <taxon>Actinomycetota</taxon>
        <taxon>Actinomycetes</taxon>
        <taxon>Nakamurellales</taxon>
        <taxon>Nakamurellaceae</taxon>
        <taxon>Nakamurella</taxon>
    </lineage>
</organism>
<dbReference type="AlphaFoldDB" id="A0A917SWV4"/>
<comment type="caution">
    <text evidence="2">The sequence shown here is derived from an EMBL/GenBank/DDBJ whole genome shotgun (WGS) entry which is preliminary data.</text>
</comment>
<dbReference type="EMBL" id="BMNA01000004">
    <property type="protein sequence ID" value="GGM01672.1"/>
    <property type="molecule type" value="Genomic_DNA"/>
</dbReference>
<gene>
    <name evidence="2" type="ORF">GCM10011594_22210</name>
</gene>
<evidence type="ECO:0000256" key="1">
    <source>
        <dbReference type="SAM" id="MobiDB-lite"/>
    </source>
</evidence>
<evidence type="ECO:0000313" key="3">
    <source>
        <dbReference type="Proteomes" id="UP000655208"/>
    </source>
</evidence>
<proteinExistence type="predicted"/>
<sequence>MVTCFLSSVPGPGRWAGGAGTAAARAPADRRVPVGTAPRTVAGGRPGVRGDRAPARGIRREDLSIVTSQWTLRHAV</sequence>
<reference evidence="2" key="1">
    <citation type="journal article" date="2014" name="Int. J. Syst. Evol. Microbiol.">
        <title>Complete genome sequence of Corynebacterium casei LMG S-19264T (=DSM 44701T), isolated from a smear-ripened cheese.</title>
        <authorList>
            <consortium name="US DOE Joint Genome Institute (JGI-PGF)"/>
            <person name="Walter F."/>
            <person name="Albersmeier A."/>
            <person name="Kalinowski J."/>
            <person name="Ruckert C."/>
        </authorList>
    </citation>
    <scope>NUCLEOTIDE SEQUENCE</scope>
    <source>
        <strain evidence="2">CGMCC 4.7308</strain>
    </source>
</reference>